<sequence length="142" mass="16141">MTSTPLTMAGPNMTQWQSVLLAFENLRTENAELRDAVNQTVTQILQQLPPPWIASLNQKSAFPTSLMIRTIGTFLTGTAQSWLAPLVERYHEALTNLDDFLRQMQAVFGDPDRVCTSETKLQNLRQLRKTATEYVAEFRQLL</sequence>
<keyword evidence="3" id="KW-1185">Reference proteome</keyword>
<dbReference type="Pfam" id="PF03732">
    <property type="entry name" value="Retrotrans_gag"/>
    <property type="match status" value="1"/>
</dbReference>
<feature type="domain" description="Retrotransposon gag" evidence="1">
    <location>
        <begin position="73"/>
        <end position="141"/>
    </location>
</feature>
<evidence type="ECO:0000313" key="3">
    <source>
        <dbReference type="Proteomes" id="UP000318582"/>
    </source>
</evidence>
<dbReference type="Proteomes" id="UP000318582">
    <property type="component" value="Unassembled WGS sequence"/>
</dbReference>
<proteinExistence type="predicted"/>
<comment type="caution">
    <text evidence="2">The sequence shown here is derived from an EMBL/GenBank/DDBJ whole genome shotgun (WGS) entry which is preliminary data.</text>
</comment>
<dbReference type="AlphaFoldDB" id="A0A507DTH7"/>
<reference evidence="2 3" key="1">
    <citation type="journal article" date="2019" name="Sci. Rep.">
        <title>Comparative genomics of chytrid fungi reveal insights into the obligate biotrophic and pathogenic lifestyle of Synchytrium endobioticum.</title>
        <authorList>
            <person name="van de Vossenberg B.T.L.H."/>
            <person name="Warris S."/>
            <person name="Nguyen H.D.T."/>
            <person name="van Gent-Pelzer M.P.E."/>
            <person name="Joly D.L."/>
            <person name="van de Geest H.C."/>
            <person name="Bonants P.J.M."/>
            <person name="Smith D.S."/>
            <person name="Levesque C.A."/>
            <person name="van der Lee T.A.J."/>
        </authorList>
    </citation>
    <scope>NUCLEOTIDE SEQUENCE [LARGE SCALE GENOMIC DNA]</scope>
    <source>
        <strain evidence="2 3">CBS 809.83</strain>
    </source>
</reference>
<accession>A0A507DTH7</accession>
<evidence type="ECO:0000259" key="1">
    <source>
        <dbReference type="Pfam" id="PF03732"/>
    </source>
</evidence>
<gene>
    <name evidence="2" type="ORF">PhCBS80983_g05886</name>
</gene>
<organism evidence="2 3">
    <name type="scientific">Powellomyces hirtus</name>
    <dbReference type="NCBI Taxonomy" id="109895"/>
    <lineage>
        <taxon>Eukaryota</taxon>
        <taxon>Fungi</taxon>
        <taxon>Fungi incertae sedis</taxon>
        <taxon>Chytridiomycota</taxon>
        <taxon>Chytridiomycota incertae sedis</taxon>
        <taxon>Chytridiomycetes</taxon>
        <taxon>Spizellomycetales</taxon>
        <taxon>Powellomycetaceae</taxon>
        <taxon>Powellomyces</taxon>
    </lineage>
</organism>
<dbReference type="InterPro" id="IPR005162">
    <property type="entry name" value="Retrotrans_gag_dom"/>
</dbReference>
<evidence type="ECO:0000313" key="2">
    <source>
        <dbReference type="EMBL" id="TPX54572.1"/>
    </source>
</evidence>
<protein>
    <recommendedName>
        <fullName evidence="1">Retrotransposon gag domain-containing protein</fullName>
    </recommendedName>
</protein>
<name>A0A507DTH7_9FUNG</name>
<dbReference type="EMBL" id="QEAQ01000150">
    <property type="protein sequence ID" value="TPX54572.1"/>
    <property type="molecule type" value="Genomic_DNA"/>
</dbReference>